<dbReference type="AlphaFoldDB" id="A0A0G1WQ95"/>
<protein>
    <submittedName>
        <fullName evidence="4">Fibronectin, type III domain protein</fullName>
    </submittedName>
</protein>
<dbReference type="CDD" id="cd00063">
    <property type="entry name" value="FN3"/>
    <property type="match status" value="1"/>
</dbReference>
<feature type="domain" description="Fibronectin type-III" evidence="3">
    <location>
        <begin position="266"/>
        <end position="364"/>
    </location>
</feature>
<gene>
    <name evidence="4" type="ORF">UY61_C0025G0013</name>
</gene>
<sequence length="364" mass="39435">MPWRFGVSKGILKRLLFVIFSIMISKIVSIAVGASMLGGAAFFPVVAFAENATSTQNAEIIENLKRQIEELKAKKKQIEEQAKKLQESRKEAAKGVREAAKLLKSQLRRGMGGDEVRDLQEFLAEDRDVYPEGLITGFFGPMTENAVRKFQRKHGIDAVGEIGPKTRARIHELLEEWRESGKKIPPGLLKQLGWLGTSTLATTTASTTRIKEEFKVTLCHKSGQANETISVALPALVAHILHGDRVGACSPGSSTPPTTPDTTAPVISSVEAENISSTSVKIEWKTNEASESKGWYSTLTPVWTASSTPAASAVAMPGSSVLVTSHEIILSGLTASTTYYYVVISTDAATNWSVSSERSFLTLP</sequence>
<feature type="coiled-coil region" evidence="1">
    <location>
        <begin position="54"/>
        <end position="95"/>
    </location>
</feature>
<dbReference type="Gene3D" id="2.60.40.380">
    <property type="entry name" value="Purple acid phosphatase-like, N-terminal"/>
    <property type="match status" value="1"/>
</dbReference>
<reference evidence="4 5" key="1">
    <citation type="journal article" date="2015" name="Nature">
        <title>rRNA introns, odd ribosomes, and small enigmatic genomes across a large radiation of phyla.</title>
        <authorList>
            <person name="Brown C.T."/>
            <person name="Hug L.A."/>
            <person name="Thomas B.C."/>
            <person name="Sharon I."/>
            <person name="Castelle C.J."/>
            <person name="Singh A."/>
            <person name="Wilkins M.J."/>
            <person name="Williams K.H."/>
            <person name="Banfield J.F."/>
        </authorList>
    </citation>
    <scope>NUCLEOTIDE SEQUENCE [LARGE SCALE GENOMIC DNA]</scope>
</reference>
<dbReference type="InterPro" id="IPR003961">
    <property type="entry name" value="FN3_dom"/>
</dbReference>
<feature type="transmembrane region" description="Helical" evidence="2">
    <location>
        <begin position="15"/>
        <end position="43"/>
    </location>
</feature>
<keyword evidence="1" id="KW-0175">Coiled coil</keyword>
<keyword evidence="2" id="KW-1133">Transmembrane helix</keyword>
<evidence type="ECO:0000256" key="2">
    <source>
        <dbReference type="SAM" id="Phobius"/>
    </source>
</evidence>
<evidence type="ECO:0000313" key="4">
    <source>
        <dbReference type="EMBL" id="KKW20710.1"/>
    </source>
</evidence>
<accession>A0A0G1WQ95</accession>
<comment type="caution">
    <text evidence="4">The sequence shown here is derived from an EMBL/GenBank/DDBJ whole genome shotgun (WGS) entry which is preliminary data.</text>
</comment>
<dbReference type="Pfam" id="PF01471">
    <property type="entry name" value="PG_binding_1"/>
    <property type="match status" value="1"/>
</dbReference>
<dbReference type="Proteomes" id="UP000034201">
    <property type="component" value="Unassembled WGS sequence"/>
</dbReference>
<dbReference type="PROSITE" id="PS50853">
    <property type="entry name" value="FN3"/>
    <property type="match status" value="1"/>
</dbReference>
<dbReference type="InterPro" id="IPR036366">
    <property type="entry name" value="PGBDSf"/>
</dbReference>
<evidence type="ECO:0000256" key="1">
    <source>
        <dbReference type="SAM" id="Coils"/>
    </source>
</evidence>
<dbReference type="Pfam" id="PF16656">
    <property type="entry name" value="Pur_ac_phosph_N"/>
    <property type="match status" value="1"/>
</dbReference>
<dbReference type="Gene3D" id="1.10.101.10">
    <property type="entry name" value="PGBD-like superfamily/PGBD"/>
    <property type="match status" value="1"/>
</dbReference>
<dbReference type="InterPro" id="IPR008963">
    <property type="entry name" value="Purple_acid_Pase-like_N"/>
</dbReference>
<evidence type="ECO:0000259" key="3">
    <source>
        <dbReference type="PROSITE" id="PS50853"/>
    </source>
</evidence>
<dbReference type="InterPro" id="IPR002477">
    <property type="entry name" value="Peptidoglycan-bd-like"/>
</dbReference>
<dbReference type="InterPro" id="IPR015914">
    <property type="entry name" value="PAPs_N"/>
</dbReference>
<dbReference type="GO" id="GO:0003993">
    <property type="term" value="F:acid phosphatase activity"/>
    <property type="evidence" value="ECO:0007669"/>
    <property type="project" value="InterPro"/>
</dbReference>
<keyword evidence="2" id="KW-0472">Membrane</keyword>
<dbReference type="SUPFAM" id="SSF47090">
    <property type="entry name" value="PGBD-like"/>
    <property type="match status" value="1"/>
</dbReference>
<keyword evidence="2" id="KW-0812">Transmembrane</keyword>
<dbReference type="SUPFAM" id="SSF49363">
    <property type="entry name" value="Purple acid phosphatase, N-terminal domain"/>
    <property type="match status" value="1"/>
</dbReference>
<proteinExistence type="predicted"/>
<dbReference type="GO" id="GO:0046872">
    <property type="term" value="F:metal ion binding"/>
    <property type="evidence" value="ECO:0007669"/>
    <property type="project" value="InterPro"/>
</dbReference>
<evidence type="ECO:0000313" key="5">
    <source>
        <dbReference type="Proteomes" id="UP000034201"/>
    </source>
</evidence>
<organism evidence="4 5">
    <name type="scientific">Candidatus Adlerbacteria bacterium GW2011_GWC1_50_9</name>
    <dbReference type="NCBI Taxonomy" id="1618608"/>
    <lineage>
        <taxon>Bacteria</taxon>
        <taxon>Candidatus Adleribacteriota</taxon>
    </lineage>
</organism>
<dbReference type="InterPro" id="IPR036365">
    <property type="entry name" value="PGBD-like_sf"/>
</dbReference>
<name>A0A0G1WQ95_9BACT</name>
<dbReference type="EMBL" id="LCQQ01000025">
    <property type="protein sequence ID" value="KKW20710.1"/>
    <property type="molecule type" value="Genomic_DNA"/>
</dbReference>